<gene>
    <name evidence="8" type="ORF">H8E79_09240</name>
</gene>
<keyword evidence="1" id="KW-0963">Cytoplasm</keyword>
<keyword evidence="6" id="KW-0342">GTP-binding</keyword>
<dbReference type="GO" id="GO:0003924">
    <property type="term" value="F:GTPase activity"/>
    <property type="evidence" value="ECO:0007669"/>
    <property type="project" value="InterPro"/>
</dbReference>
<feature type="non-terminal residue" evidence="8">
    <location>
        <position position="81"/>
    </location>
</feature>
<dbReference type="EMBL" id="JACNLK010000091">
    <property type="protein sequence ID" value="MBC8209332.1"/>
    <property type="molecule type" value="Genomic_DNA"/>
</dbReference>
<dbReference type="PANTHER" id="PTHR11702:SF31">
    <property type="entry name" value="MITOCHONDRIAL RIBOSOME-ASSOCIATED GTPASE 2"/>
    <property type="match status" value="1"/>
</dbReference>
<evidence type="ECO:0000256" key="4">
    <source>
        <dbReference type="ARBA" id="ARBA00022801"/>
    </source>
</evidence>
<evidence type="ECO:0000259" key="7">
    <source>
        <dbReference type="PROSITE" id="PS51883"/>
    </source>
</evidence>
<keyword evidence="5" id="KW-0460">Magnesium</keyword>
<evidence type="ECO:0000256" key="1">
    <source>
        <dbReference type="ARBA" id="ARBA00022490"/>
    </source>
</evidence>
<evidence type="ECO:0000313" key="9">
    <source>
        <dbReference type="Proteomes" id="UP000599024"/>
    </source>
</evidence>
<dbReference type="InterPro" id="IPR045086">
    <property type="entry name" value="OBG_GTPase"/>
</dbReference>
<dbReference type="GO" id="GO:0043022">
    <property type="term" value="F:ribosome binding"/>
    <property type="evidence" value="ECO:0007669"/>
    <property type="project" value="UniProtKB-ARBA"/>
</dbReference>
<evidence type="ECO:0000313" key="8">
    <source>
        <dbReference type="EMBL" id="MBC8209332.1"/>
    </source>
</evidence>
<evidence type="ECO:0000256" key="5">
    <source>
        <dbReference type="ARBA" id="ARBA00022842"/>
    </source>
</evidence>
<sequence length="81" mass="8796">MAFVDEAKFFVKAGDGGNGCVSFRREKYVPKGGPNGGDGGRGGSIILVAKSRLRSLMDFRYRSHFKAERGVNGMGKDMHGR</sequence>
<comment type="caution">
    <text evidence="8">The sequence shown here is derived from an EMBL/GenBank/DDBJ whole genome shotgun (WGS) entry which is preliminary data.</text>
</comment>
<feature type="domain" description="Obg" evidence="7">
    <location>
        <begin position="1"/>
        <end position="81"/>
    </location>
</feature>
<dbReference type="InterPro" id="IPR006169">
    <property type="entry name" value="GTP1_OBG_dom"/>
</dbReference>
<keyword evidence="3" id="KW-0547">Nucleotide-binding</keyword>
<accession>A0A8J6TEA6</accession>
<evidence type="ECO:0000256" key="2">
    <source>
        <dbReference type="ARBA" id="ARBA00022723"/>
    </source>
</evidence>
<evidence type="ECO:0000256" key="3">
    <source>
        <dbReference type="ARBA" id="ARBA00022741"/>
    </source>
</evidence>
<dbReference type="GO" id="GO:0005525">
    <property type="term" value="F:GTP binding"/>
    <property type="evidence" value="ECO:0007669"/>
    <property type="project" value="UniProtKB-KW"/>
</dbReference>
<dbReference type="InterPro" id="IPR036726">
    <property type="entry name" value="GTP1_OBG_dom_sf"/>
</dbReference>
<dbReference type="GO" id="GO:0042254">
    <property type="term" value="P:ribosome biogenesis"/>
    <property type="evidence" value="ECO:0007669"/>
    <property type="project" value="UniProtKB-UniRule"/>
</dbReference>
<dbReference type="PANTHER" id="PTHR11702">
    <property type="entry name" value="DEVELOPMENTALLY REGULATED GTP-BINDING PROTEIN-RELATED"/>
    <property type="match status" value="1"/>
</dbReference>
<evidence type="ECO:0000256" key="6">
    <source>
        <dbReference type="ARBA" id="ARBA00023134"/>
    </source>
</evidence>
<name>A0A8J6TEA6_9BACT</name>
<keyword evidence="4" id="KW-0378">Hydrolase</keyword>
<keyword evidence="2" id="KW-0479">Metal-binding</keyword>
<dbReference type="Gene3D" id="2.70.210.12">
    <property type="entry name" value="GTP1/OBG domain"/>
    <property type="match status" value="1"/>
</dbReference>
<dbReference type="SUPFAM" id="SSF82051">
    <property type="entry name" value="Obg GTP-binding protein N-terminal domain"/>
    <property type="match status" value="1"/>
</dbReference>
<dbReference type="FunFam" id="2.70.210.12:FF:000001">
    <property type="entry name" value="GTPase Obg"/>
    <property type="match status" value="1"/>
</dbReference>
<organism evidence="8 9">
    <name type="scientific">Candidatus Desulfatifera sulfidica</name>
    <dbReference type="NCBI Taxonomy" id="2841691"/>
    <lineage>
        <taxon>Bacteria</taxon>
        <taxon>Pseudomonadati</taxon>
        <taxon>Thermodesulfobacteriota</taxon>
        <taxon>Desulfobulbia</taxon>
        <taxon>Desulfobulbales</taxon>
        <taxon>Desulfobulbaceae</taxon>
        <taxon>Candidatus Desulfatifera</taxon>
    </lineage>
</organism>
<reference evidence="8 9" key="1">
    <citation type="submission" date="2020-08" db="EMBL/GenBank/DDBJ databases">
        <title>Bridging the membrane lipid divide: bacteria of the FCB group superphylum have the potential to synthesize archaeal ether lipids.</title>
        <authorList>
            <person name="Villanueva L."/>
            <person name="Von Meijenfeldt F.A.B."/>
            <person name="Westbye A.B."/>
            <person name="Yadav S."/>
            <person name="Hopmans E.C."/>
            <person name="Dutilh B.E."/>
            <person name="Sinninghe Damste J.S."/>
        </authorList>
    </citation>
    <scope>NUCLEOTIDE SEQUENCE [LARGE SCALE GENOMIC DNA]</scope>
    <source>
        <strain evidence="8">NIOZ-UU81</strain>
    </source>
</reference>
<dbReference type="GO" id="GO:0046872">
    <property type="term" value="F:metal ion binding"/>
    <property type="evidence" value="ECO:0007669"/>
    <property type="project" value="UniProtKB-KW"/>
</dbReference>
<dbReference type="Pfam" id="PF01018">
    <property type="entry name" value="GTP1_OBG"/>
    <property type="match status" value="1"/>
</dbReference>
<dbReference type="PROSITE" id="PS51883">
    <property type="entry name" value="OBG"/>
    <property type="match status" value="1"/>
</dbReference>
<protein>
    <submittedName>
        <fullName evidence="8">GTPase ObgE</fullName>
    </submittedName>
</protein>
<dbReference type="AlphaFoldDB" id="A0A8J6TEA6"/>
<dbReference type="Proteomes" id="UP000599024">
    <property type="component" value="Unassembled WGS sequence"/>
</dbReference>
<proteinExistence type="predicted"/>